<comment type="caution">
    <text evidence="3">The sequence shown here is derived from an EMBL/GenBank/DDBJ whole genome shotgun (WGS) entry which is preliminary data.</text>
</comment>
<evidence type="ECO:0000313" key="4">
    <source>
        <dbReference type="Proteomes" id="UP001597459"/>
    </source>
</evidence>
<feature type="compositionally biased region" description="Acidic residues" evidence="1">
    <location>
        <begin position="65"/>
        <end position="75"/>
    </location>
</feature>
<gene>
    <name evidence="3" type="ORF">ACFSTE_02520</name>
</gene>
<feature type="signal peptide" evidence="2">
    <location>
        <begin position="1"/>
        <end position="31"/>
    </location>
</feature>
<feature type="chain" id="PRO_5047542000" evidence="2">
    <location>
        <begin position="32"/>
        <end position="75"/>
    </location>
</feature>
<name>A0ABW5N3M1_9FLAO</name>
<evidence type="ECO:0000313" key="3">
    <source>
        <dbReference type="EMBL" id="MFD2589686.1"/>
    </source>
</evidence>
<dbReference type="PROSITE" id="PS51257">
    <property type="entry name" value="PROKAR_LIPOPROTEIN"/>
    <property type="match status" value="1"/>
</dbReference>
<sequence length="75" mass="8639">MKTNKNVSNYFKNFFLSILLLNLTLFLTGCSGDSVEDYEKLEFLASEKDEEPDPDNRKNFAASDKDEEPDPDNRD</sequence>
<protein>
    <submittedName>
        <fullName evidence="3">Uncharacterized protein</fullName>
    </submittedName>
</protein>
<accession>A0ABW5N3M1</accession>
<evidence type="ECO:0000256" key="1">
    <source>
        <dbReference type="SAM" id="MobiDB-lite"/>
    </source>
</evidence>
<reference evidence="4" key="1">
    <citation type="journal article" date="2019" name="Int. J. Syst. Evol. Microbiol.">
        <title>The Global Catalogue of Microorganisms (GCM) 10K type strain sequencing project: providing services to taxonomists for standard genome sequencing and annotation.</title>
        <authorList>
            <consortium name="The Broad Institute Genomics Platform"/>
            <consortium name="The Broad Institute Genome Sequencing Center for Infectious Disease"/>
            <person name="Wu L."/>
            <person name="Ma J."/>
        </authorList>
    </citation>
    <scope>NUCLEOTIDE SEQUENCE [LARGE SCALE GENOMIC DNA]</scope>
    <source>
        <strain evidence="4">KCTC 42423</strain>
    </source>
</reference>
<evidence type="ECO:0000256" key="2">
    <source>
        <dbReference type="SAM" id="SignalP"/>
    </source>
</evidence>
<feature type="region of interest" description="Disordered" evidence="1">
    <location>
        <begin position="45"/>
        <end position="75"/>
    </location>
</feature>
<proteinExistence type="predicted"/>
<dbReference type="RefSeq" id="WP_176027647.1">
    <property type="nucleotide sequence ID" value="NZ_JBHSJV010000001.1"/>
</dbReference>
<organism evidence="3 4">
    <name type="scientific">Aquimarina hainanensis</name>
    <dbReference type="NCBI Taxonomy" id="1578017"/>
    <lineage>
        <taxon>Bacteria</taxon>
        <taxon>Pseudomonadati</taxon>
        <taxon>Bacteroidota</taxon>
        <taxon>Flavobacteriia</taxon>
        <taxon>Flavobacteriales</taxon>
        <taxon>Flavobacteriaceae</taxon>
        <taxon>Aquimarina</taxon>
    </lineage>
</organism>
<keyword evidence="4" id="KW-1185">Reference proteome</keyword>
<dbReference type="EMBL" id="JBHULX010000001">
    <property type="protein sequence ID" value="MFD2589686.1"/>
    <property type="molecule type" value="Genomic_DNA"/>
</dbReference>
<dbReference type="Proteomes" id="UP001597459">
    <property type="component" value="Unassembled WGS sequence"/>
</dbReference>
<keyword evidence="2" id="KW-0732">Signal</keyword>